<dbReference type="eggNOG" id="ENOG503058D">
    <property type="taxonomic scope" value="Bacteria"/>
</dbReference>
<gene>
    <name evidence="3" type="ORF">JCM16418_872</name>
</gene>
<evidence type="ECO:0000256" key="2">
    <source>
        <dbReference type="SAM" id="Phobius"/>
    </source>
</evidence>
<feature type="transmembrane region" description="Helical" evidence="2">
    <location>
        <begin position="9"/>
        <end position="30"/>
    </location>
</feature>
<dbReference type="InterPro" id="IPR011701">
    <property type="entry name" value="MFS"/>
</dbReference>
<evidence type="ECO:0000256" key="1">
    <source>
        <dbReference type="ARBA" id="ARBA00004651"/>
    </source>
</evidence>
<dbReference type="OrthoDB" id="2371185at2"/>
<keyword evidence="4" id="KW-1185">Reference proteome</keyword>
<dbReference type="EMBL" id="BAVZ01000002">
    <property type="protein sequence ID" value="GAF06888.1"/>
    <property type="molecule type" value="Genomic_DNA"/>
</dbReference>
<organism evidence="3 4">
    <name type="scientific">Paenibacillus pini JCM 16418</name>
    <dbReference type="NCBI Taxonomy" id="1236976"/>
    <lineage>
        <taxon>Bacteria</taxon>
        <taxon>Bacillati</taxon>
        <taxon>Bacillota</taxon>
        <taxon>Bacilli</taxon>
        <taxon>Bacillales</taxon>
        <taxon>Paenibacillaceae</taxon>
        <taxon>Paenibacillus</taxon>
    </lineage>
</organism>
<feature type="transmembrane region" description="Helical" evidence="2">
    <location>
        <begin position="247"/>
        <end position="265"/>
    </location>
</feature>
<feature type="transmembrane region" description="Helical" evidence="2">
    <location>
        <begin position="338"/>
        <end position="359"/>
    </location>
</feature>
<dbReference type="Gene3D" id="1.20.1250.20">
    <property type="entry name" value="MFS general substrate transporter like domains"/>
    <property type="match status" value="1"/>
</dbReference>
<feature type="transmembrane region" description="Helical" evidence="2">
    <location>
        <begin position="159"/>
        <end position="178"/>
    </location>
</feature>
<keyword evidence="2" id="KW-0812">Transmembrane</keyword>
<dbReference type="GO" id="GO:0005886">
    <property type="term" value="C:plasma membrane"/>
    <property type="evidence" value="ECO:0007669"/>
    <property type="project" value="UniProtKB-SubCell"/>
</dbReference>
<keyword evidence="2" id="KW-1133">Transmembrane helix</keyword>
<feature type="transmembrane region" description="Helical" evidence="2">
    <location>
        <begin position="365"/>
        <end position="384"/>
    </location>
</feature>
<comment type="caution">
    <text evidence="3">The sequence shown here is derived from an EMBL/GenBank/DDBJ whole genome shotgun (WGS) entry which is preliminary data.</text>
</comment>
<proteinExistence type="predicted"/>
<feature type="transmembrane region" description="Helical" evidence="2">
    <location>
        <begin position="69"/>
        <end position="87"/>
    </location>
</feature>
<dbReference type="STRING" id="1236976.JCM16418_872"/>
<feature type="transmembrane region" description="Helical" evidence="2">
    <location>
        <begin position="42"/>
        <end position="62"/>
    </location>
</feature>
<comment type="subcellular location">
    <subcellularLocation>
        <location evidence="1">Cell membrane</location>
        <topology evidence="1">Multi-pass membrane protein</topology>
    </subcellularLocation>
</comment>
<dbReference type="SUPFAM" id="SSF103473">
    <property type="entry name" value="MFS general substrate transporter"/>
    <property type="match status" value="1"/>
</dbReference>
<reference evidence="3 4" key="1">
    <citation type="journal article" date="2014" name="Genome Announc.">
        <title>Draft Genome Sequence of Paenibacillus pini JCM 16418T, Isolated from the Rhizosphere of Pine Tree.</title>
        <authorList>
            <person name="Yuki M."/>
            <person name="Oshima K."/>
            <person name="Suda W."/>
            <person name="Oshida Y."/>
            <person name="Kitamura K."/>
            <person name="Iida Y."/>
            <person name="Hattori M."/>
            <person name="Ohkuma M."/>
        </authorList>
    </citation>
    <scope>NUCLEOTIDE SEQUENCE [LARGE SCALE GENOMIC DNA]</scope>
    <source>
        <strain evidence="3 4">JCM 16418</strain>
    </source>
</reference>
<feature type="transmembrane region" description="Helical" evidence="2">
    <location>
        <begin position="277"/>
        <end position="294"/>
    </location>
</feature>
<feature type="transmembrane region" description="Helical" evidence="2">
    <location>
        <begin position="93"/>
        <end position="110"/>
    </location>
</feature>
<evidence type="ECO:0008006" key="5">
    <source>
        <dbReference type="Google" id="ProtNLM"/>
    </source>
</evidence>
<feature type="transmembrane region" description="Helical" evidence="2">
    <location>
        <begin position="300"/>
        <end position="318"/>
    </location>
</feature>
<dbReference type="Proteomes" id="UP000019364">
    <property type="component" value="Unassembled WGS sequence"/>
</dbReference>
<dbReference type="AlphaFoldDB" id="W7YH05"/>
<dbReference type="Pfam" id="PF07690">
    <property type="entry name" value="MFS_1"/>
    <property type="match status" value="1"/>
</dbReference>
<feature type="transmembrane region" description="Helical" evidence="2">
    <location>
        <begin position="216"/>
        <end position="241"/>
    </location>
</feature>
<accession>W7YH05</accession>
<evidence type="ECO:0000313" key="3">
    <source>
        <dbReference type="EMBL" id="GAF06888.1"/>
    </source>
</evidence>
<keyword evidence="2" id="KW-0472">Membrane</keyword>
<protein>
    <recommendedName>
        <fullName evidence="5">MFS transporter</fullName>
    </recommendedName>
</protein>
<evidence type="ECO:0000313" key="4">
    <source>
        <dbReference type="Proteomes" id="UP000019364"/>
    </source>
</evidence>
<sequence length="408" mass="46148">MSKDIRKLLIMNAIFSIISIYIGIFVNLYIWESNQGIGEVSLYNLSMYICWGITFAFAARLITKYSIRVLLFISALCGAVAFIYLMTVHFDNRALWITLLGIPVGMMFGFSQASQNLSIAMQGKESEFAPYFAAVNITGQVLNMAVPILSAAVIQGFGYQGSFVVMLTFIIIMLIYAVSMPRISLPPKQVQPIKERREPFYTLGFRSAFGYPGAKWVLCSLLAGGVFLQFQNLFTLLFTFSVTENKLLIALLNMCYTLSSLLGLYLYRKIKFNEMRWLWIGTSLLAIGFLIVLIPYSPALIISNVLTSIGMFYFSIVWNAQQFKYIKHLDPSRQTTFLVWRECTLVFTRCILLSLTFSLTEMKGIGFAAIILVTLGCLIAIPIFQKLAGRENSLYEEHLNNLNNQLHI</sequence>
<dbReference type="InterPro" id="IPR036259">
    <property type="entry name" value="MFS_trans_sf"/>
</dbReference>
<feature type="transmembrane region" description="Helical" evidence="2">
    <location>
        <begin position="131"/>
        <end position="153"/>
    </location>
</feature>
<name>W7YH05_9BACL</name>
<dbReference type="RefSeq" id="WP_052020036.1">
    <property type="nucleotide sequence ID" value="NZ_BAVZ01000002.1"/>
</dbReference>
<dbReference type="GO" id="GO:0022857">
    <property type="term" value="F:transmembrane transporter activity"/>
    <property type="evidence" value="ECO:0007669"/>
    <property type="project" value="InterPro"/>
</dbReference>